<reference evidence="9 10" key="1">
    <citation type="submission" date="2018-08" db="EMBL/GenBank/DDBJ databases">
        <title>Bacillus chawlae sp. nov., Bacillus glennii sp. nov., and Bacillus saganii sp. nov. Isolated from the Vehicle Assembly Building at Kennedy Space Center where the Viking Spacecraft were Assembled.</title>
        <authorList>
            <person name="Seuylemezian A."/>
            <person name="Vaishampayan P."/>
        </authorList>
    </citation>
    <scope>NUCLEOTIDE SEQUENCE [LARGE SCALE GENOMIC DNA]</scope>
    <source>
        <strain evidence="9 10">V44-8</strain>
    </source>
</reference>
<organism evidence="9 10">
    <name type="scientific">Peribacillus glennii</name>
    <dbReference type="NCBI Taxonomy" id="2303991"/>
    <lineage>
        <taxon>Bacteria</taxon>
        <taxon>Bacillati</taxon>
        <taxon>Bacillota</taxon>
        <taxon>Bacilli</taxon>
        <taxon>Bacillales</taxon>
        <taxon>Bacillaceae</taxon>
        <taxon>Peribacillus</taxon>
    </lineage>
</organism>
<feature type="transmembrane region" description="Helical" evidence="8">
    <location>
        <begin position="56"/>
        <end position="79"/>
    </location>
</feature>
<dbReference type="InterPro" id="IPR009315">
    <property type="entry name" value="P_starv_induced_PsiE"/>
</dbReference>
<feature type="transmembrane region" description="Helical" evidence="8">
    <location>
        <begin position="91"/>
        <end position="108"/>
    </location>
</feature>
<evidence type="ECO:0000256" key="3">
    <source>
        <dbReference type="ARBA" id="ARBA00021903"/>
    </source>
</evidence>
<evidence type="ECO:0000256" key="6">
    <source>
        <dbReference type="ARBA" id="ARBA00022989"/>
    </source>
</evidence>
<keyword evidence="10" id="KW-1185">Reference proteome</keyword>
<dbReference type="EMBL" id="QVTD01000003">
    <property type="protein sequence ID" value="RFU64911.1"/>
    <property type="molecule type" value="Genomic_DNA"/>
</dbReference>
<evidence type="ECO:0000313" key="9">
    <source>
        <dbReference type="EMBL" id="RFU64911.1"/>
    </source>
</evidence>
<evidence type="ECO:0000256" key="4">
    <source>
        <dbReference type="ARBA" id="ARBA00022475"/>
    </source>
</evidence>
<gene>
    <name evidence="9" type="primary">psiE</name>
    <name evidence="9" type="ORF">D0466_03045</name>
</gene>
<keyword evidence="6 8" id="KW-1133">Transmembrane helix</keyword>
<dbReference type="PIRSF" id="PIRSF029598">
    <property type="entry name" value="PsiE"/>
    <property type="match status" value="1"/>
</dbReference>
<dbReference type="NCBIfam" id="NF002765">
    <property type="entry name" value="PRK02833.1-3"/>
    <property type="match status" value="1"/>
</dbReference>
<comment type="subcellular location">
    <subcellularLocation>
        <location evidence="1">Cell inner membrane</location>
        <topology evidence="1">Multi-pass membrane protein</topology>
    </subcellularLocation>
</comment>
<dbReference type="InterPro" id="IPR020948">
    <property type="entry name" value="P_starv_induced_PsiE-like"/>
</dbReference>
<sequence>MLKQIRNKWPILRISVILQIVLNTALILLAIILSVLLVKEIVYLISVSVFNPGIDIYYELLERIMVFFLYFEFIAMIVKYFQEEYHFPIRYFLYIGITAMIRLIIVYHENPVHTLLFSLAILVLIIGFYIMNSVTGRTGKY</sequence>
<dbReference type="GO" id="GO:0016036">
    <property type="term" value="P:cellular response to phosphate starvation"/>
    <property type="evidence" value="ECO:0007669"/>
    <property type="project" value="InterPro"/>
</dbReference>
<keyword evidence="4" id="KW-1003">Cell membrane</keyword>
<name>A0A372LF30_9BACI</name>
<feature type="transmembrane region" description="Helical" evidence="8">
    <location>
        <begin position="12"/>
        <end position="36"/>
    </location>
</feature>
<dbReference type="GO" id="GO:0005886">
    <property type="term" value="C:plasma membrane"/>
    <property type="evidence" value="ECO:0007669"/>
    <property type="project" value="UniProtKB-SubCell"/>
</dbReference>
<evidence type="ECO:0000256" key="7">
    <source>
        <dbReference type="ARBA" id="ARBA00023136"/>
    </source>
</evidence>
<dbReference type="PANTHER" id="PTHR37819:SF1">
    <property type="entry name" value="PROTEIN PSIE"/>
    <property type="match status" value="1"/>
</dbReference>
<evidence type="ECO:0000256" key="5">
    <source>
        <dbReference type="ARBA" id="ARBA00022692"/>
    </source>
</evidence>
<keyword evidence="7 8" id="KW-0472">Membrane</keyword>
<evidence type="ECO:0000256" key="1">
    <source>
        <dbReference type="ARBA" id="ARBA00004429"/>
    </source>
</evidence>
<comment type="similarity">
    <text evidence="2">Belongs to the PsiE family.</text>
</comment>
<accession>A0A372LF30</accession>
<protein>
    <recommendedName>
        <fullName evidence="3">Protein PsiE</fullName>
    </recommendedName>
</protein>
<evidence type="ECO:0000256" key="8">
    <source>
        <dbReference type="SAM" id="Phobius"/>
    </source>
</evidence>
<feature type="transmembrane region" description="Helical" evidence="8">
    <location>
        <begin position="114"/>
        <end position="131"/>
    </location>
</feature>
<evidence type="ECO:0000256" key="2">
    <source>
        <dbReference type="ARBA" id="ARBA00005632"/>
    </source>
</evidence>
<dbReference type="PANTHER" id="PTHR37819">
    <property type="entry name" value="PROTEIN PSIE"/>
    <property type="match status" value="1"/>
</dbReference>
<proteinExistence type="inferred from homology"/>
<dbReference type="AlphaFoldDB" id="A0A372LF30"/>
<dbReference type="RefSeq" id="WP_117321087.1">
    <property type="nucleotide sequence ID" value="NZ_QVTD01000003.1"/>
</dbReference>
<keyword evidence="5 8" id="KW-0812">Transmembrane</keyword>
<dbReference type="OrthoDB" id="9792470at2"/>
<comment type="caution">
    <text evidence="9">The sequence shown here is derived from an EMBL/GenBank/DDBJ whole genome shotgun (WGS) entry which is preliminary data.</text>
</comment>
<dbReference type="Proteomes" id="UP000262939">
    <property type="component" value="Unassembled WGS sequence"/>
</dbReference>
<dbReference type="Pfam" id="PF06146">
    <property type="entry name" value="PsiE"/>
    <property type="match status" value="1"/>
</dbReference>
<evidence type="ECO:0000313" key="10">
    <source>
        <dbReference type="Proteomes" id="UP000262939"/>
    </source>
</evidence>